<keyword evidence="1" id="KW-1133">Transmembrane helix</keyword>
<comment type="caution">
    <text evidence="3">The sequence shown here is derived from an EMBL/GenBank/DDBJ whole genome shotgun (WGS) entry which is preliminary data.</text>
</comment>
<evidence type="ECO:0000256" key="2">
    <source>
        <dbReference type="SAM" id="SignalP"/>
    </source>
</evidence>
<dbReference type="RefSeq" id="WP_166856982.1">
    <property type="nucleotide sequence ID" value="NZ_JAAQOM010000002.1"/>
</dbReference>
<feature type="chain" id="PRO_5046128479" evidence="2">
    <location>
        <begin position="30"/>
        <end position="201"/>
    </location>
</feature>
<evidence type="ECO:0000313" key="4">
    <source>
        <dbReference type="Proteomes" id="UP000716322"/>
    </source>
</evidence>
<sequence>MNFRTGSAAFKCGALAALILSLAISTVFDESSIADSRELGLIARLMGALVPAVRFFNQISTRPHTFAVLYAINWLFVPVYLAGICVARPVWQLNSIKVLVRSLRRQKPQAAVGRTMFFVAMFCLYVVLSDIGAVRGPGPYSMNMSGGLVYHSHLFRPIDGSGFSIALFSWIYCMLDAVCYYFVGAYAAYLYFATVQKAELT</sequence>
<protein>
    <submittedName>
        <fullName evidence="3">Uncharacterized protein</fullName>
    </submittedName>
</protein>
<accession>A0ABX0P9T5</accession>
<feature type="transmembrane region" description="Helical" evidence="1">
    <location>
        <begin position="68"/>
        <end position="91"/>
    </location>
</feature>
<organism evidence="3 4">
    <name type="scientific">Telluria antibiotica</name>
    <dbReference type="NCBI Taxonomy" id="2717319"/>
    <lineage>
        <taxon>Bacteria</taxon>
        <taxon>Pseudomonadati</taxon>
        <taxon>Pseudomonadota</taxon>
        <taxon>Betaproteobacteria</taxon>
        <taxon>Burkholderiales</taxon>
        <taxon>Oxalobacteraceae</taxon>
        <taxon>Telluria group</taxon>
        <taxon>Telluria</taxon>
    </lineage>
</organism>
<name>A0ABX0P9T5_9BURK</name>
<gene>
    <name evidence="3" type="ORF">HAV22_04665</name>
</gene>
<keyword evidence="4" id="KW-1185">Reference proteome</keyword>
<keyword evidence="1" id="KW-0472">Membrane</keyword>
<proteinExistence type="predicted"/>
<feature type="transmembrane region" description="Helical" evidence="1">
    <location>
        <begin position="165"/>
        <end position="192"/>
    </location>
</feature>
<feature type="transmembrane region" description="Helical" evidence="1">
    <location>
        <begin position="111"/>
        <end position="134"/>
    </location>
</feature>
<feature type="signal peptide" evidence="2">
    <location>
        <begin position="1"/>
        <end position="29"/>
    </location>
</feature>
<reference evidence="3 4" key="1">
    <citation type="submission" date="2020-03" db="EMBL/GenBank/DDBJ databases">
        <title>Genome sequence of strain Massilia sp. TW-1.</title>
        <authorList>
            <person name="Chaudhary D.K."/>
        </authorList>
    </citation>
    <scope>NUCLEOTIDE SEQUENCE [LARGE SCALE GENOMIC DNA]</scope>
    <source>
        <strain evidence="3 4">TW-1</strain>
    </source>
</reference>
<keyword evidence="1" id="KW-0812">Transmembrane</keyword>
<keyword evidence="2" id="KW-0732">Signal</keyword>
<dbReference type="Proteomes" id="UP000716322">
    <property type="component" value="Unassembled WGS sequence"/>
</dbReference>
<evidence type="ECO:0000313" key="3">
    <source>
        <dbReference type="EMBL" id="NIA52945.1"/>
    </source>
</evidence>
<evidence type="ECO:0000256" key="1">
    <source>
        <dbReference type="SAM" id="Phobius"/>
    </source>
</evidence>
<dbReference type="EMBL" id="JAAQOM010000002">
    <property type="protein sequence ID" value="NIA52945.1"/>
    <property type="molecule type" value="Genomic_DNA"/>
</dbReference>